<organism evidence="2 3">
    <name type="scientific">Xanthomonas campestris pv. phaseoli</name>
    <dbReference type="NCBI Taxonomy" id="317013"/>
    <lineage>
        <taxon>Bacteria</taxon>
        <taxon>Pseudomonadati</taxon>
        <taxon>Pseudomonadota</taxon>
        <taxon>Gammaproteobacteria</taxon>
        <taxon>Lysobacterales</taxon>
        <taxon>Lysobacteraceae</taxon>
        <taxon>Xanthomonas</taxon>
    </lineage>
</organism>
<dbReference type="AlphaFoldDB" id="A0AB34SPN2"/>
<comment type="caution">
    <text evidence="2">The sequence shown here is derived from an EMBL/GenBank/DDBJ whole genome shotgun (WGS) entry which is preliminary data.</text>
</comment>
<reference evidence="3" key="1">
    <citation type="submission" date="2015-04" db="EMBL/GenBank/DDBJ databases">
        <title>Genome sequencing of pathogens of bean.</title>
        <authorList>
            <person name="Harrison J.W."/>
            <person name="Aritua V."/>
            <person name="Sapp M."/>
            <person name="Smith J."/>
            <person name="Studholme D.J."/>
        </authorList>
    </citation>
    <scope>NUCLEOTIDE SEQUENCE [LARGE SCALE GENOMIC DNA]</scope>
    <source>
        <strain evidence="3">NCPPB 1138</strain>
    </source>
</reference>
<evidence type="ECO:0000256" key="1">
    <source>
        <dbReference type="SAM" id="MobiDB-lite"/>
    </source>
</evidence>
<evidence type="ECO:0000313" key="2">
    <source>
        <dbReference type="EMBL" id="KKW48504.1"/>
    </source>
</evidence>
<name>A0AB34SPN2_XANCH</name>
<accession>A0AB34SPN2</accession>
<sequence>MRSALWCVEARRALRCVPGWPPGQGARRGVGAPQDAPPKDWPPAARSARRADCLGATKPAPRSTRSAPLAADASHLKVHNTLQTRRDCACRPRIEMDDTRTARVLHVLHADAPGIKVFMGAPTGNMLVDAGVRPSRSRDPP</sequence>
<dbReference type="EMBL" id="JWTI02000173">
    <property type="protein sequence ID" value="KKW48504.1"/>
    <property type="molecule type" value="Genomic_DNA"/>
</dbReference>
<protein>
    <submittedName>
        <fullName evidence="2">Uncharacterized protein</fullName>
    </submittedName>
</protein>
<gene>
    <name evidence="2" type="ORF">RN20_25060</name>
</gene>
<proteinExistence type="predicted"/>
<feature type="region of interest" description="Disordered" evidence="1">
    <location>
        <begin position="18"/>
        <end position="49"/>
    </location>
</feature>
<evidence type="ECO:0000313" key="3">
    <source>
        <dbReference type="Proteomes" id="UP000031180"/>
    </source>
</evidence>
<dbReference type="Proteomes" id="UP000031180">
    <property type="component" value="Unassembled WGS sequence"/>
</dbReference>